<comment type="caution">
    <text evidence="2">The sequence shown here is derived from an EMBL/GenBank/DDBJ whole genome shotgun (WGS) entry which is preliminary data.</text>
</comment>
<keyword evidence="3" id="KW-1185">Reference proteome</keyword>
<feature type="domain" description="HTH lysR-type" evidence="1">
    <location>
        <begin position="32"/>
        <end position="83"/>
    </location>
</feature>
<accession>A0ABS4GE23</accession>
<reference evidence="2 3" key="1">
    <citation type="submission" date="2021-03" db="EMBL/GenBank/DDBJ databases">
        <title>Genomic Encyclopedia of Type Strains, Phase IV (KMG-IV): sequencing the most valuable type-strain genomes for metagenomic binning, comparative biology and taxonomic classification.</title>
        <authorList>
            <person name="Goeker M."/>
        </authorList>
    </citation>
    <scope>NUCLEOTIDE SEQUENCE [LARGE SCALE GENOMIC DNA]</scope>
    <source>
        <strain evidence="2 3">DSM 24004</strain>
    </source>
</reference>
<dbReference type="SUPFAM" id="SSF46785">
    <property type="entry name" value="Winged helix' DNA-binding domain"/>
    <property type="match status" value="1"/>
</dbReference>
<name>A0ABS4GE23_9FIRM</name>
<dbReference type="PANTHER" id="PTHR30432">
    <property type="entry name" value="TRANSCRIPTIONAL REGULATOR MODE"/>
    <property type="match status" value="1"/>
</dbReference>
<dbReference type="Gene3D" id="1.10.10.10">
    <property type="entry name" value="Winged helix-like DNA-binding domain superfamily/Winged helix DNA-binding domain"/>
    <property type="match status" value="1"/>
</dbReference>
<dbReference type="InterPro" id="IPR036390">
    <property type="entry name" value="WH_DNA-bd_sf"/>
</dbReference>
<dbReference type="EMBL" id="JAGGKS010000005">
    <property type="protein sequence ID" value="MBP1925948.1"/>
    <property type="molecule type" value="Genomic_DNA"/>
</dbReference>
<dbReference type="RefSeq" id="WP_209511693.1">
    <property type="nucleotide sequence ID" value="NZ_JAGGKS010000005.1"/>
</dbReference>
<dbReference type="Proteomes" id="UP001519342">
    <property type="component" value="Unassembled WGS sequence"/>
</dbReference>
<organism evidence="2 3">
    <name type="scientific">Sedimentibacter acidaminivorans</name>
    <dbReference type="NCBI Taxonomy" id="913099"/>
    <lineage>
        <taxon>Bacteria</taxon>
        <taxon>Bacillati</taxon>
        <taxon>Bacillota</taxon>
        <taxon>Tissierellia</taxon>
        <taxon>Sedimentibacter</taxon>
    </lineage>
</organism>
<dbReference type="PANTHER" id="PTHR30432:SF1">
    <property type="entry name" value="DNA-BINDING TRANSCRIPTIONAL DUAL REGULATOR MODE"/>
    <property type="match status" value="1"/>
</dbReference>
<dbReference type="InterPro" id="IPR036388">
    <property type="entry name" value="WH-like_DNA-bd_sf"/>
</dbReference>
<gene>
    <name evidence="2" type="ORF">J2Z76_001812</name>
</gene>
<dbReference type="InterPro" id="IPR000847">
    <property type="entry name" value="LysR_HTH_N"/>
</dbReference>
<dbReference type="InterPro" id="IPR051815">
    <property type="entry name" value="Molybdate_resp_trans_reg"/>
</dbReference>
<sequence length="114" mass="12862">MEKLHLTLRIRLAKEDIFFGPGVVTLLTLTKEFESLNGAAKEMNLSYTKAYKMIKVAEKALGFKLLDRKIGGIGGGGSSLTPECIEFLKQYIAFDKEINSISNELFNKYFKTYL</sequence>
<evidence type="ECO:0000313" key="3">
    <source>
        <dbReference type="Proteomes" id="UP001519342"/>
    </source>
</evidence>
<dbReference type="Pfam" id="PF00126">
    <property type="entry name" value="HTH_1"/>
    <property type="match status" value="1"/>
</dbReference>
<protein>
    <submittedName>
        <fullName evidence="2">Molybdate transport system regulatory protein</fullName>
    </submittedName>
</protein>
<evidence type="ECO:0000259" key="1">
    <source>
        <dbReference type="Pfam" id="PF00126"/>
    </source>
</evidence>
<proteinExistence type="predicted"/>
<evidence type="ECO:0000313" key="2">
    <source>
        <dbReference type="EMBL" id="MBP1925948.1"/>
    </source>
</evidence>